<dbReference type="SUPFAM" id="SSF53448">
    <property type="entry name" value="Nucleotide-diphospho-sugar transferases"/>
    <property type="match status" value="2"/>
</dbReference>
<dbReference type="Gene3D" id="3.90.550.50">
    <property type="match status" value="1"/>
</dbReference>
<dbReference type="PANTHER" id="PTHR12369:SF11">
    <property type="entry name" value="HEXOSYLTRANSFERASE"/>
    <property type="match status" value="1"/>
</dbReference>
<keyword evidence="4 9" id="KW-0812">Transmembrane</keyword>
<dbReference type="EC" id="2.4.1.-" evidence="9"/>
<keyword evidence="5 9" id="KW-0735">Signal-anchor</keyword>
<evidence type="ECO:0000256" key="2">
    <source>
        <dbReference type="ARBA" id="ARBA00009239"/>
    </source>
</evidence>
<organism evidence="10 11">
    <name type="scientific">Diabrotica virgifera virgifera</name>
    <name type="common">western corn rootworm</name>
    <dbReference type="NCBI Taxonomy" id="50390"/>
    <lineage>
        <taxon>Eukaryota</taxon>
        <taxon>Metazoa</taxon>
        <taxon>Ecdysozoa</taxon>
        <taxon>Arthropoda</taxon>
        <taxon>Hexapoda</taxon>
        <taxon>Insecta</taxon>
        <taxon>Pterygota</taxon>
        <taxon>Neoptera</taxon>
        <taxon>Endopterygota</taxon>
        <taxon>Coleoptera</taxon>
        <taxon>Polyphaga</taxon>
        <taxon>Cucujiformia</taxon>
        <taxon>Chrysomeloidea</taxon>
        <taxon>Chrysomelidae</taxon>
        <taxon>Galerucinae</taxon>
        <taxon>Diabroticina</taxon>
        <taxon>Diabroticites</taxon>
        <taxon>Diabrotica</taxon>
    </lineage>
</organism>
<dbReference type="RefSeq" id="XP_050513631.1">
    <property type="nucleotide sequence ID" value="XM_050657674.1"/>
</dbReference>
<dbReference type="GeneID" id="114343599"/>
<feature type="transmembrane region" description="Helical" evidence="9">
    <location>
        <begin position="7"/>
        <end position="25"/>
    </location>
</feature>
<evidence type="ECO:0000256" key="3">
    <source>
        <dbReference type="ARBA" id="ARBA00022679"/>
    </source>
</evidence>
<evidence type="ECO:0000313" key="11">
    <source>
        <dbReference type="Proteomes" id="UP001652700"/>
    </source>
</evidence>
<evidence type="ECO:0000256" key="1">
    <source>
        <dbReference type="ARBA" id="ARBA00004447"/>
    </source>
</evidence>
<evidence type="ECO:0000256" key="7">
    <source>
        <dbReference type="ARBA" id="ARBA00023034"/>
    </source>
</evidence>
<evidence type="ECO:0000313" key="10">
    <source>
        <dbReference type="EnsemblMetazoa" id="XP_050513631.1"/>
    </source>
</evidence>
<dbReference type="InterPro" id="IPR008428">
    <property type="entry name" value="Chond_GalNAc"/>
</dbReference>
<sequence>MARRRRLLKVILGIIIGLFASQLYLEGCPGTHKRRITPHHLISEEDRRALNKSLLFVGIMTAQKYLDTRAKAVYDTWGKEVPGKVMFFSSENSYSEHVPLVALRGVDDSYPPQKKSFRMLKYMYDNFIDKYEWFLRADDDVYIRTDRLEELLKSVDSKKAWFIGQTGRGNTEEFGLLSLDNDENFCMGGPGVILSRETLKRMAPSVEECLQHLYTTHEDVELGRCVRKFAGISCTWSYEASDYYSMQVILYHNQSGEKAFSGDLKQKEVHRAITLHPIKQPQLMYRLHKYVKGLKIQKLEQESIQLHRDIASSMQEMGYRVSSVHSADLAKNLPLFPHKRGSDGYLGDTSILGVPAGLNRYTPNSLEDILEWELISKTLYTHRDLNPRKRIGSSMKEGLSDVVREIMELINSYSKQRGRVIDFKEILYGYWRLDPVYGVDLILDMLLVYRKYRGHKMTVQVRRHAYVQQTFTGIHIRELDDFEHTNQILVSSDSLPVHKQIVNHIFSKINEKLHPLLNYYSPEERYINFILPLSGRYSIFKRFIQLYEDTCLKEQQSTNLYIVLYKNKENAQDYQRSLELVSSLTQNYPYRVIKAITSEEDFSRGKALQLGVDELQDDNLMLFIDVDMVFDRDSLQRIRRNTVQNKKVYFPIVYSLYNPQLLKESYNETIWMCPKNSSFDDYHGFWRQFGFGIVSIYKSDYIRLGGFDLKISGWGAEDVNLYDNVIKSDLKIVRSVDPGLIHIFHSEKCDDQLDTEQKIMCLGTKANTLGSLQTLQKLFLKYKDLFR</sequence>
<keyword evidence="6 9" id="KW-1133">Transmembrane helix</keyword>
<evidence type="ECO:0000256" key="6">
    <source>
        <dbReference type="ARBA" id="ARBA00022989"/>
    </source>
</evidence>
<evidence type="ECO:0000256" key="8">
    <source>
        <dbReference type="ARBA" id="ARBA00023136"/>
    </source>
</evidence>
<evidence type="ECO:0000256" key="4">
    <source>
        <dbReference type="ARBA" id="ARBA00022692"/>
    </source>
</evidence>
<accession>A0ABM5KTX3</accession>
<name>A0ABM5KTX3_DIAVI</name>
<evidence type="ECO:0000256" key="9">
    <source>
        <dbReference type="RuleBase" id="RU364016"/>
    </source>
</evidence>
<dbReference type="Gene3D" id="3.90.550.10">
    <property type="entry name" value="Spore Coat Polysaccharide Biosynthesis Protein SpsA, Chain A"/>
    <property type="match status" value="1"/>
</dbReference>
<dbReference type="InterPro" id="IPR029044">
    <property type="entry name" value="Nucleotide-diphossugar_trans"/>
</dbReference>
<dbReference type="InterPro" id="IPR051227">
    <property type="entry name" value="CS_glycosyltransferase"/>
</dbReference>
<proteinExistence type="inferred from homology"/>
<evidence type="ECO:0000256" key="5">
    <source>
        <dbReference type="ARBA" id="ARBA00022968"/>
    </source>
</evidence>
<comment type="subcellular location">
    <subcellularLocation>
        <location evidence="1 9">Golgi apparatus</location>
        <location evidence="1 9">Golgi stack membrane</location>
        <topology evidence="1 9">Single-pass type II membrane protein</topology>
    </subcellularLocation>
</comment>
<keyword evidence="7 9" id="KW-0333">Golgi apparatus</keyword>
<dbReference type="Proteomes" id="UP001652700">
    <property type="component" value="Unplaced"/>
</dbReference>
<dbReference type="PANTHER" id="PTHR12369">
    <property type="entry name" value="CHONDROITIN SYNTHASE"/>
    <property type="match status" value="1"/>
</dbReference>
<dbReference type="CDD" id="cd00761">
    <property type="entry name" value="Glyco_tranf_GTA_type"/>
    <property type="match status" value="1"/>
</dbReference>
<comment type="similarity">
    <text evidence="2 9">Belongs to the chondroitin N-acetylgalactosaminyltransferase family.</text>
</comment>
<reference evidence="10" key="1">
    <citation type="submission" date="2025-05" db="UniProtKB">
        <authorList>
            <consortium name="EnsemblMetazoa"/>
        </authorList>
    </citation>
    <scope>IDENTIFICATION</scope>
</reference>
<keyword evidence="11" id="KW-1185">Reference proteome</keyword>
<protein>
    <recommendedName>
        <fullName evidence="9">Hexosyltransferase</fullName>
        <ecNumber evidence="9">2.4.1.-</ecNumber>
    </recommendedName>
</protein>
<dbReference type="EnsemblMetazoa" id="XM_050657674.1">
    <property type="protein sequence ID" value="XP_050513631.1"/>
    <property type="gene ID" value="LOC114343599"/>
</dbReference>
<keyword evidence="8 9" id="KW-0472">Membrane</keyword>
<keyword evidence="3 9" id="KW-0808">Transferase</keyword>
<dbReference type="Pfam" id="PF05679">
    <property type="entry name" value="CHGN"/>
    <property type="match status" value="1"/>
</dbReference>